<proteinExistence type="predicted"/>
<comment type="caution">
    <text evidence="5">The sequence shown here is derived from an EMBL/GenBank/DDBJ whole genome shotgun (WGS) entry which is preliminary data.</text>
</comment>
<dbReference type="Gene3D" id="3.40.50.300">
    <property type="entry name" value="P-loop containing nucleotide triphosphate hydrolases"/>
    <property type="match status" value="1"/>
</dbReference>
<dbReference type="SMART" id="SM00174">
    <property type="entry name" value="RHO"/>
    <property type="match status" value="1"/>
</dbReference>
<dbReference type="NCBIfam" id="TIGR00231">
    <property type="entry name" value="small_GTP"/>
    <property type="match status" value="1"/>
</dbReference>
<dbReference type="GO" id="GO:0005525">
    <property type="term" value="F:GTP binding"/>
    <property type="evidence" value="ECO:0007669"/>
    <property type="project" value="UniProtKB-KW"/>
</dbReference>
<dbReference type="Pfam" id="PF00071">
    <property type="entry name" value="Ras"/>
    <property type="match status" value="1"/>
</dbReference>
<keyword evidence="6" id="KW-1185">Reference proteome</keyword>
<sequence length="218" mass="24810">MVDGKPINLGLWDTAGQEDYDRLRPLSYPQTDVFLVCFSLVNPSSYENVKAKWFPEISHHAPNTPMILVGTKLDLREDRETLERLRDRRMSPISFQQGMQCAKEIGAVKYLECSALTQKGLKNVEVHWTVHLKDGFLAVARMDEPFSVGFYVHLCLLLKIESDPGCAFVVSDSKPFTERSGFDYVKPILNVRRFSYNLIVSACPVPTGNKTKKRMSDF</sequence>
<dbReference type="GO" id="GO:0007264">
    <property type="term" value="P:small GTPase-mediated signal transduction"/>
    <property type="evidence" value="ECO:0007669"/>
    <property type="project" value="InterPro"/>
</dbReference>
<dbReference type="FunFam" id="3.40.50.300:FF:002060">
    <property type="entry name" value="Rho family GTPase"/>
    <property type="match status" value="1"/>
</dbReference>
<dbReference type="PROSITE" id="PS51421">
    <property type="entry name" value="RAS"/>
    <property type="match status" value="1"/>
</dbReference>
<organism evidence="5 6">
    <name type="scientific">Physocladia obscura</name>
    <dbReference type="NCBI Taxonomy" id="109957"/>
    <lineage>
        <taxon>Eukaryota</taxon>
        <taxon>Fungi</taxon>
        <taxon>Fungi incertae sedis</taxon>
        <taxon>Chytridiomycota</taxon>
        <taxon>Chytridiomycota incertae sedis</taxon>
        <taxon>Chytridiomycetes</taxon>
        <taxon>Chytridiales</taxon>
        <taxon>Chytriomycetaceae</taxon>
        <taxon>Physocladia</taxon>
    </lineage>
</organism>
<comment type="subcellular location">
    <subcellularLocation>
        <location evidence="1">Membrane</location>
    </subcellularLocation>
</comment>
<dbReference type="PANTHER" id="PTHR24072">
    <property type="entry name" value="RHO FAMILY GTPASE"/>
    <property type="match status" value="1"/>
</dbReference>
<dbReference type="AlphaFoldDB" id="A0AAD5T9V3"/>
<evidence type="ECO:0000313" key="6">
    <source>
        <dbReference type="Proteomes" id="UP001211907"/>
    </source>
</evidence>
<name>A0AAD5T9V3_9FUNG</name>
<dbReference type="PROSITE" id="PS51419">
    <property type="entry name" value="RAB"/>
    <property type="match status" value="1"/>
</dbReference>
<keyword evidence="3" id="KW-0342">GTP-binding</keyword>
<dbReference type="SUPFAM" id="SSF52540">
    <property type="entry name" value="P-loop containing nucleoside triphosphate hydrolases"/>
    <property type="match status" value="1"/>
</dbReference>
<dbReference type="Proteomes" id="UP001211907">
    <property type="component" value="Unassembled WGS sequence"/>
</dbReference>
<dbReference type="EMBL" id="JADGJH010000054">
    <property type="protein sequence ID" value="KAJ3140382.1"/>
    <property type="molecule type" value="Genomic_DNA"/>
</dbReference>
<evidence type="ECO:0000256" key="3">
    <source>
        <dbReference type="ARBA" id="ARBA00023134"/>
    </source>
</evidence>
<evidence type="ECO:0000256" key="4">
    <source>
        <dbReference type="ARBA" id="ARBA00023136"/>
    </source>
</evidence>
<evidence type="ECO:0000256" key="1">
    <source>
        <dbReference type="ARBA" id="ARBA00004370"/>
    </source>
</evidence>
<reference evidence="5" key="1">
    <citation type="submission" date="2020-05" db="EMBL/GenBank/DDBJ databases">
        <title>Phylogenomic resolution of chytrid fungi.</title>
        <authorList>
            <person name="Stajich J.E."/>
            <person name="Amses K."/>
            <person name="Simmons R."/>
            <person name="Seto K."/>
            <person name="Myers J."/>
            <person name="Bonds A."/>
            <person name="Quandt C.A."/>
            <person name="Barry K."/>
            <person name="Liu P."/>
            <person name="Grigoriev I."/>
            <person name="Longcore J.E."/>
            <person name="James T.Y."/>
        </authorList>
    </citation>
    <scope>NUCLEOTIDE SEQUENCE</scope>
    <source>
        <strain evidence="5">JEL0513</strain>
    </source>
</reference>
<accession>A0AAD5T9V3</accession>
<dbReference type="SMART" id="SM00175">
    <property type="entry name" value="RAB"/>
    <property type="match status" value="1"/>
</dbReference>
<dbReference type="PROSITE" id="PS51420">
    <property type="entry name" value="RHO"/>
    <property type="match status" value="1"/>
</dbReference>
<dbReference type="InterPro" id="IPR027417">
    <property type="entry name" value="P-loop_NTPase"/>
</dbReference>
<keyword evidence="2" id="KW-0547">Nucleotide-binding</keyword>
<dbReference type="InterPro" id="IPR001806">
    <property type="entry name" value="Small_GTPase"/>
</dbReference>
<protein>
    <submittedName>
        <fullName evidence="5">Uncharacterized protein</fullName>
    </submittedName>
</protein>
<dbReference type="SMART" id="SM00173">
    <property type="entry name" value="RAS"/>
    <property type="match status" value="1"/>
</dbReference>
<gene>
    <name evidence="5" type="ORF">HK100_010066</name>
</gene>
<dbReference type="InterPro" id="IPR005225">
    <property type="entry name" value="Small_GTP-bd"/>
</dbReference>
<evidence type="ECO:0000313" key="5">
    <source>
        <dbReference type="EMBL" id="KAJ3140382.1"/>
    </source>
</evidence>
<dbReference type="GO" id="GO:0003924">
    <property type="term" value="F:GTPase activity"/>
    <property type="evidence" value="ECO:0007669"/>
    <property type="project" value="InterPro"/>
</dbReference>
<evidence type="ECO:0000256" key="2">
    <source>
        <dbReference type="ARBA" id="ARBA00022741"/>
    </source>
</evidence>
<dbReference type="GO" id="GO:0016020">
    <property type="term" value="C:membrane"/>
    <property type="evidence" value="ECO:0007669"/>
    <property type="project" value="UniProtKB-SubCell"/>
</dbReference>
<keyword evidence="4" id="KW-0472">Membrane</keyword>
<dbReference type="InterPro" id="IPR003578">
    <property type="entry name" value="Small_GTPase_Rho"/>
</dbReference>